<reference evidence="1 2" key="1">
    <citation type="journal article" date="2019" name="Nat. Ecol. Evol.">
        <title>Megaphylogeny resolves global patterns of mushroom evolution.</title>
        <authorList>
            <person name="Varga T."/>
            <person name="Krizsan K."/>
            <person name="Foldi C."/>
            <person name="Dima B."/>
            <person name="Sanchez-Garcia M."/>
            <person name="Sanchez-Ramirez S."/>
            <person name="Szollosi G.J."/>
            <person name="Szarkandi J.G."/>
            <person name="Papp V."/>
            <person name="Albert L."/>
            <person name="Andreopoulos W."/>
            <person name="Angelini C."/>
            <person name="Antonin V."/>
            <person name="Barry K.W."/>
            <person name="Bougher N.L."/>
            <person name="Buchanan P."/>
            <person name="Buyck B."/>
            <person name="Bense V."/>
            <person name="Catcheside P."/>
            <person name="Chovatia M."/>
            <person name="Cooper J."/>
            <person name="Damon W."/>
            <person name="Desjardin D."/>
            <person name="Finy P."/>
            <person name="Geml J."/>
            <person name="Haridas S."/>
            <person name="Hughes K."/>
            <person name="Justo A."/>
            <person name="Karasinski D."/>
            <person name="Kautmanova I."/>
            <person name="Kiss B."/>
            <person name="Kocsube S."/>
            <person name="Kotiranta H."/>
            <person name="LaButti K.M."/>
            <person name="Lechner B.E."/>
            <person name="Liimatainen K."/>
            <person name="Lipzen A."/>
            <person name="Lukacs Z."/>
            <person name="Mihaltcheva S."/>
            <person name="Morgado L.N."/>
            <person name="Niskanen T."/>
            <person name="Noordeloos M.E."/>
            <person name="Ohm R.A."/>
            <person name="Ortiz-Santana B."/>
            <person name="Ovrebo C."/>
            <person name="Racz N."/>
            <person name="Riley R."/>
            <person name="Savchenko A."/>
            <person name="Shiryaev A."/>
            <person name="Soop K."/>
            <person name="Spirin V."/>
            <person name="Szebenyi C."/>
            <person name="Tomsovsky M."/>
            <person name="Tulloss R.E."/>
            <person name="Uehling J."/>
            <person name="Grigoriev I.V."/>
            <person name="Vagvolgyi C."/>
            <person name="Papp T."/>
            <person name="Martin F.M."/>
            <person name="Miettinen O."/>
            <person name="Hibbett D.S."/>
            <person name="Nagy L.G."/>
        </authorList>
    </citation>
    <scope>NUCLEOTIDE SEQUENCE [LARGE SCALE GENOMIC DNA]</scope>
    <source>
        <strain evidence="1 2">CBS 309.79</strain>
    </source>
</reference>
<name>A0A5C3QBT7_9AGAR</name>
<sequence length="435" mass="48091">MPRSKTEASQVEYSLKTFRCKKIGVGENTTAALRFVHRNFPHPIFGPGPHSDFAFSLGLIFTLVRALIMGLHSTILENAAGRAADDRRQDKGIQKMIFYMIGEGTKDTMATSLIGIFVLSQGGICPPLAPSTYLGSNALSLHNAITGYMSICGDAGYNMRVRRLTGQPFENSVALLGTLSHANQESIMPKTDSSNFSWSGGHPPSSLRQNEYSLGDAQCRPSFAPQHVCHDRHAQAYYGVLKPFVWDAARSKGKPFSSVAPAAWLLIARPRANALLGQCLLARTSNLQASLASPSRQALKARLMASDPAFTEGDMKTFIDNGDRVQEMRPLDGEMSHLERFVHGNQFTHFMQSLLEDAQLGGRSGTRDLDWIGRAEVDEFEMRVEMRLGFQVAAAAGGIARDYSEYDVARLDIEVRYAMLVQELDRRYELIYAFP</sequence>
<evidence type="ECO:0000313" key="1">
    <source>
        <dbReference type="EMBL" id="TFK97628.1"/>
    </source>
</evidence>
<accession>A0A5C3QBT7</accession>
<keyword evidence="2" id="KW-1185">Reference proteome</keyword>
<protein>
    <submittedName>
        <fullName evidence="1">Uncharacterized protein</fullName>
    </submittedName>
</protein>
<gene>
    <name evidence="1" type="ORF">BDV98DRAFT_596605</name>
</gene>
<dbReference type="AlphaFoldDB" id="A0A5C3QBT7"/>
<dbReference type="EMBL" id="ML178846">
    <property type="protein sequence ID" value="TFK97628.1"/>
    <property type="molecule type" value="Genomic_DNA"/>
</dbReference>
<dbReference type="Proteomes" id="UP000305067">
    <property type="component" value="Unassembled WGS sequence"/>
</dbReference>
<proteinExistence type="predicted"/>
<evidence type="ECO:0000313" key="2">
    <source>
        <dbReference type="Proteomes" id="UP000305067"/>
    </source>
</evidence>
<organism evidence="1 2">
    <name type="scientific">Pterulicium gracile</name>
    <dbReference type="NCBI Taxonomy" id="1884261"/>
    <lineage>
        <taxon>Eukaryota</taxon>
        <taxon>Fungi</taxon>
        <taxon>Dikarya</taxon>
        <taxon>Basidiomycota</taxon>
        <taxon>Agaricomycotina</taxon>
        <taxon>Agaricomycetes</taxon>
        <taxon>Agaricomycetidae</taxon>
        <taxon>Agaricales</taxon>
        <taxon>Pleurotineae</taxon>
        <taxon>Pterulaceae</taxon>
        <taxon>Pterulicium</taxon>
    </lineage>
</organism>